<dbReference type="RefSeq" id="WP_275217396.1">
    <property type="nucleotide sequence ID" value="NZ_JAPHVQ010000002.1"/>
</dbReference>
<dbReference type="Gene3D" id="3.40.190.290">
    <property type="match status" value="1"/>
</dbReference>
<dbReference type="SUPFAM" id="SSF53850">
    <property type="entry name" value="Periplasmic binding protein-like II"/>
    <property type="match status" value="1"/>
</dbReference>
<dbReference type="AlphaFoldDB" id="A0A9X4G310"/>
<dbReference type="PANTHER" id="PTHR30537">
    <property type="entry name" value="HTH-TYPE TRANSCRIPTIONAL REGULATOR"/>
    <property type="match status" value="1"/>
</dbReference>
<protein>
    <submittedName>
        <fullName evidence="6">LysR family transcriptional regulator</fullName>
    </submittedName>
</protein>
<evidence type="ECO:0000313" key="7">
    <source>
        <dbReference type="Proteomes" id="UP001142444"/>
    </source>
</evidence>
<dbReference type="Gene3D" id="1.10.10.10">
    <property type="entry name" value="Winged helix-like DNA-binding domain superfamily/Winged helix DNA-binding domain"/>
    <property type="match status" value="1"/>
</dbReference>
<dbReference type="InterPro" id="IPR005119">
    <property type="entry name" value="LysR_subst-bd"/>
</dbReference>
<keyword evidence="4" id="KW-0804">Transcription</keyword>
<dbReference type="SUPFAM" id="SSF46785">
    <property type="entry name" value="Winged helix' DNA-binding domain"/>
    <property type="match status" value="1"/>
</dbReference>
<dbReference type="FunFam" id="1.10.10.10:FF:000001">
    <property type="entry name" value="LysR family transcriptional regulator"/>
    <property type="match status" value="1"/>
</dbReference>
<evidence type="ECO:0000313" key="6">
    <source>
        <dbReference type="EMBL" id="MDE8034188.1"/>
    </source>
</evidence>
<evidence type="ECO:0000259" key="5">
    <source>
        <dbReference type="PROSITE" id="PS50931"/>
    </source>
</evidence>
<organism evidence="6 7">
    <name type="scientific">Actinobacillus equuli subsp. equuli</name>
    <dbReference type="NCBI Taxonomy" id="202947"/>
    <lineage>
        <taxon>Bacteria</taxon>
        <taxon>Pseudomonadati</taxon>
        <taxon>Pseudomonadota</taxon>
        <taxon>Gammaproteobacteria</taxon>
        <taxon>Pasteurellales</taxon>
        <taxon>Pasteurellaceae</taxon>
        <taxon>Actinobacillus</taxon>
    </lineage>
</organism>
<dbReference type="GO" id="GO:0003700">
    <property type="term" value="F:DNA-binding transcription factor activity"/>
    <property type="evidence" value="ECO:0007669"/>
    <property type="project" value="InterPro"/>
</dbReference>
<dbReference type="InterPro" id="IPR000847">
    <property type="entry name" value="LysR_HTH_N"/>
</dbReference>
<dbReference type="Pfam" id="PF00126">
    <property type="entry name" value="HTH_1"/>
    <property type="match status" value="1"/>
</dbReference>
<dbReference type="InterPro" id="IPR036390">
    <property type="entry name" value="WH_DNA-bd_sf"/>
</dbReference>
<dbReference type="InterPro" id="IPR036388">
    <property type="entry name" value="WH-like_DNA-bd_sf"/>
</dbReference>
<evidence type="ECO:0000256" key="4">
    <source>
        <dbReference type="ARBA" id="ARBA00023163"/>
    </source>
</evidence>
<sequence length="297" mass="33494">MNSSIYNALTIFHTIVAEGSIAGAARRLQMASPSVSQSLKLLENHIGLPLLNRTTRKMELTEAGHRLIDSTQNALQSLSTAVETVQDLSEKPKGLVRMTVPHIAYWLLFEPRLGEFAEQFPDIQLEISINDGTVDILKQGFDLGFRFGNQVEEQMVAKKLTEPFRLGIYASKTYQQKYGLPNTINALQQHKLIGFRFATSNRVMPLTLQDKGENLRIEMPMPIIVNSLVVAKSAILQGVGIGRFFEPLMAIQPDKQKFIPVLEKHWQSFGALYIYFMQHSQKVGRIKAVIEFFTTTE</sequence>
<evidence type="ECO:0000256" key="1">
    <source>
        <dbReference type="ARBA" id="ARBA00009437"/>
    </source>
</evidence>
<keyword evidence="2" id="KW-0805">Transcription regulation</keyword>
<dbReference type="Pfam" id="PF03466">
    <property type="entry name" value="LysR_substrate"/>
    <property type="match status" value="1"/>
</dbReference>
<dbReference type="GO" id="GO:0003677">
    <property type="term" value="F:DNA binding"/>
    <property type="evidence" value="ECO:0007669"/>
    <property type="project" value="UniProtKB-KW"/>
</dbReference>
<dbReference type="Proteomes" id="UP001142444">
    <property type="component" value="Unassembled WGS sequence"/>
</dbReference>
<reference evidence="6" key="2">
    <citation type="journal article" date="2023" name="Pathogens">
        <title>Pathological Features and Genomic Characterization of an Actinobacillus equuli subsp. equuli Bearing Unique Virulence-Associated Genes from an Adult Horse with Pleuropneumonia.</title>
        <authorList>
            <person name="Kamali M."/>
            <person name="Carossino M."/>
            <person name="Del Piero F."/>
            <person name="Peak L."/>
            <person name="Mitchell M.S."/>
            <person name="Willette J."/>
            <person name="Baker R."/>
            <person name="Li F."/>
            <person name="Kenez A."/>
            <person name="Balasuriya U.B.R."/>
            <person name="Go Y.Y."/>
        </authorList>
    </citation>
    <scope>NUCLEOTIDE SEQUENCE</scope>
    <source>
        <strain evidence="6">4524</strain>
    </source>
</reference>
<dbReference type="PANTHER" id="PTHR30537:SF5">
    <property type="entry name" value="HTH-TYPE TRANSCRIPTIONAL ACTIVATOR TTDR-RELATED"/>
    <property type="match status" value="1"/>
</dbReference>
<accession>A0A9X4G310</accession>
<dbReference type="InterPro" id="IPR058163">
    <property type="entry name" value="LysR-type_TF_proteobact-type"/>
</dbReference>
<evidence type="ECO:0000256" key="2">
    <source>
        <dbReference type="ARBA" id="ARBA00023015"/>
    </source>
</evidence>
<dbReference type="EMBL" id="JAPHVQ010000002">
    <property type="protein sequence ID" value="MDE8034188.1"/>
    <property type="molecule type" value="Genomic_DNA"/>
</dbReference>
<feature type="domain" description="HTH lysR-type" evidence="5">
    <location>
        <begin position="1"/>
        <end position="61"/>
    </location>
</feature>
<dbReference type="PROSITE" id="PS50931">
    <property type="entry name" value="HTH_LYSR"/>
    <property type="match status" value="1"/>
</dbReference>
<name>A0A9X4G310_ACTEU</name>
<gene>
    <name evidence="6" type="ORF">OQ257_03280</name>
</gene>
<keyword evidence="3" id="KW-0238">DNA-binding</keyword>
<proteinExistence type="inferred from homology"/>
<comment type="caution">
    <text evidence="6">The sequence shown here is derived from an EMBL/GenBank/DDBJ whole genome shotgun (WGS) entry which is preliminary data.</text>
</comment>
<reference evidence="6" key="1">
    <citation type="submission" date="2022-11" db="EMBL/GenBank/DDBJ databases">
        <authorList>
            <person name="Kamali M."/>
            <person name="Peak L."/>
            <person name="Go Y.Y."/>
            <person name="Balasuriya U.B.R."/>
            <person name="Carossino M."/>
        </authorList>
    </citation>
    <scope>NUCLEOTIDE SEQUENCE</scope>
    <source>
        <strain evidence="6">4524</strain>
    </source>
</reference>
<keyword evidence="7" id="KW-1185">Reference proteome</keyword>
<comment type="similarity">
    <text evidence="1">Belongs to the LysR transcriptional regulatory family.</text>
</comment>
<evidence type="ECO:0000256" key="3">
    <source>
        <dbReference type="ARBA" id="ARBA00023125"/>
    </source>
</evidence>